<sequence length="136" mass="15250">MALSFIPNPVELLDGGSTKPPVTGSTPSGPLGSDTPKLPLLLRFPVDGEEHVHIMKRIRSKYRQFGIMLLEDDTGEETDIIITRCRDNKIENINTEIAMKWLQGVGRSPCTWDTLVTVLEYIELKGLAFKIRSKLQ</sequence>
<keyword evidence="3" id="KW-1185">Reference proteome</keyword>
<protein>
    <submittedName>
        <fullName evidence="2">Uncharacterized protein</fullName>
    </submittedName>
</protein>
<evidence type="ECO:0000313" key="2">
    <source>
        <dbReference type="EMBL" id="CAI8019240.1"/>
    </source>
</evidence>
<evidence type="ECO:0000256" key="1">
    <source>
        <dbReference type="SAM" id="MobiDB-lite"/>
    </source>
</evidence>
<proteinExistence type="predicted"/>
<dbReference type="EMBL" id="CASHTH010001736">
    <property type="protein sequence ID" value="CAI8019240.1"/>
    <property type="molecule type" value="Genomic_DNA"/>
</dbReference>
<evidence type="ECO:0000313" key="3">
    <source>
        <dbReference type="Proteomes" id="UP001174909"/>
    </source>
</evidence>
<reference evidence="2" key="1">
    <citation type="submission" date="2023-03" db="EMBL/GenBank/DDBJ databases">
        <authorList>
            <person name="Steffen K."/>
            <person name="Cardenas P."/>
        </authorList>
    </citation>
    <scope>NUCLEOTIDE SEQUENCE</scope>
</reference>
<comment type="caution">
    <text evidence="2">The sequence shown here is derived from an EMBL/GenBank/DDBJ whole genome shotgun (WGS) entry which is preliminary data.</text>
</comment>
<organism evidence="2 3">
    <name type="scientific">Geodia barretti</name>
    <name type="common">Barrett's horny sponge</name>
    <dbReference type="NCBI Taxonomy" id="519541"/>
    <lineage>
        <taxon>Eukaryota</taxon>
        <taxon>Metazoa</taxon>
        <taxon>Porifera</taxon>
        <taxon>Demospongiae</taxon>
        <taxon>Heteroscleromorpha</taxon>
        <taxon>Tetractinellida</taxon>
        <taxon>Astrophorina</taxon>
        <taxon>Geodiidae</taxon>
        <taxon>Geodia</taxon>
    </lineage>
</organism>
<dbReference type="Proteomes" id="UP001174909">
    <property type="component" value="Unassembled WGS sequence"/>
</dbReference>
<dbReference type="AlphaFoldDB" id="A0AA35WLW7"/>
<feature type="region of interest" description="Disordered" evidence="1">
    <location>
        <begin position="1"/>
        <end position="33"/>
    </location>
</feature>
<accession>A0AA35WLW7</accession>
<name>A0AA35WLW7_GEOBA</name>
<gene>
    <name evidence="2" type="ORF">GBAR_LOCUS11584</name>
</gene>